<dbReference type="InterPro" id="IPR008978">
    <property type="entry name" value="HSP20-like_chaperone"/>
</dbReference>
<dbReference type="SUPFAM" id="SSF49764">
    <property type="entry name" value="HSP20-like chaperones"/>
    <property type="match status" value="1"/>
</dbReference>
<dbReference type="InterPro" id="IPR002068">
    <property type="entry name" value="A-crystallin/Hsp20_dom"/>
</dbReference>
<proteinExistence type="inferred from homology"/>
<evidence type="ECO:0000256" key="2">
    <source>
        <dbReference type="RuleBase" id="RU003616"/>
    </source>
</evidence>
<evidence type="ECO:0000259" key="3">
    <source>
        <dbReference type="PROSITE" id="PS01031"/>
    </source>
</evidence>
<protein>
    <submittedName>
        <fullName evidence="4">Hsp20/alpha crystallin family protein</fullName>
    </submittedName>
</protein>
<evidence type="ECO:0000313" key="4">
    <source>
        <dbReference type="EMBL" id="MFC3834857.1"/>
    </source>
</evidence>
<name>A0ABV7ZBV9_9DEIO</name>
<accession>A0ABV7ZBV9</accession>
<dbReference type="Proteomes" id="UP001595803">
    <property type="component" value="Unassembled WGS sequence"/>
</dbReference>
<gene>
    <name evidence="4" type="ORF">ACFOSB_18520</name>
</gene>
<dbReference type="EMBL" id="JBHRZG010000024">
    <property type="protein sequence ID" value="MFC3834857.1"/>
    <property type="molecule type" value="Genomic_DNA"/>
</dbReference>
<organism evidence="4 5">
    <name type="scientific">Deinococcus rufus</name>
    <dbReference type="NCBI Taxonomy" id="2136097"/>
    <lineage>
        <taxon>Bacteria</taxon>
        <taxon>Thermotogati</taxon>
        <taxon>Deinococcota</taxon>
        <taxon>Deinococci</taxon>
        <taxon>Deinococcales</taxon>
        <taxon>Deinococcaceae</taxon>
        <taxon>Deinococcus</taxon>
    </lineage>
</organism>
<dbReference type="RefSeq" id="WP_295821091.1">
    <property type="nucleotide sequence ID" value="NZ_JBHRZG010000024.1"/>
</dbReference>
<dbReference type="Gene3D" id="2.60.40.790">
    <property type="match status" value="1"/>
</dbReference>
<dbReference type="PROSITE" id="PS01031">
    <property type="entry name" value="SHSP"/>
    <property type="match status" value="1"/>
</dbReference>
<keyword evidence="5" id="KW-1185">Reference proteome</keyword>
<comment type="similarity">
    <text evidence="1 2">Belongs to the small heat shock protein (HSP20) family.</text>
</comment>
<reference evidence="5" key="1">
    <citation type="journal article" date="2019" name="Int. J. Syst. Evol. Microbiol.">
        <title>The Global Catalogue of Microorganisms (GCM) 10K type strain sequencing project: providing services to taxonomists for standard genome sequencing and annotation.</title>
        <authorList>
            <consortium name="The Broad Institute Genomics Platform"/>
            <consortium name="The Broad Institute Genome Sequencing Center for Infectious Disease"/>
            <person name="Wu L."/>
            <person name="Ma J."/>
        </authorList>
    </citation>
    <scope>NUCLEOTIDE SEQUENCE [LARGE SCALE GENOMIC DNA]</scope>
    <source>
        <strain evidence="5">CCTCC AB 2017081</strain>
    </source>
</reference>
<evidence type="ECO:0000256" key="1">
    <source>
        <dbReference type="PROSITE-ProRule" id="PRU00285"/>
    </source>
</evidence>
<dbReference type="CDD" id="cd06464">
    <property type="entry name" value="ACD_sHsps-like"/>
    <property type="match status" value="1"/>
</dbReference>
<feature type="domain" description="SHSP" evidence="3">
    <location>
        <begin position="23"/>
        <end position="131"/>
    </location>
</feature>
<comment type="caution">
    <text evidence="4">The sequence shown here is derived from an EMBL/GenBank/DDBJ whole genome shotgun (WGS) entry which is preliminary data.</text>
</comment>
<sequence>MNEPVLARLHQLMTLREQVETLGTGGPWIPAADWTDEDTHLVLHLDVPGVAADTLELLEEGPTVTVAGERSAPGRLLGGDRPSGAFRRSLTFPQDVLPQTGEAQLAHGILTVRFQKRHPTIDVDAEHLDAGGDPGGHDAP</sequence>
<dbReference type="Pfam" id="PF00011">
    <property type="entry name" value="HSP20"/>
    <property type="match status" value="1"/>
</dbReference>
<evidence type="ECO:0000313" key="5">
    <source>
        <dbReference type="Proteomes" id="UP001595803"/>
    </source>
</evidence>